<gene>
    <name evidence="2" type="ORF">PTSG_11092</name>
</gene>
<dbReference type="GeneID" id="16068538"/>
<dbReference type="KEGG" id="sre:PTSG_11092"/>
<dbReference type="AlphaFoldDB" id="F2US42"/>
<evidence type="ECO:0000313" key="3">
    <source>
        <dbReference type="Proteomes" id="UP000007799"/>
    </source>
</evidence>
<dbReference type="Proteomes" id="UP000007799">
    <property type="component" value="Unassembled WGS sequence"/>
</dbReference>
<sequence>MSDTSGDGSGGDYGSFTWESARVLAAHLHAIEDEVRVRGQTGAMLWYYYDDIFATVTDLLQRRGGRFITAYRIRTARSFQHSVIKWGLDMVQVPLPPALDDADVASSTRLLAFSLKHHHEQQQPPSPPPPLPPTAHKANAG</sequence>
<protein>
    <submittedName>
        <fullName evidence="2">Uncharacterized protein</fullName>
    </submittedName>
</protein>
<dbReference type="RefSeq" id="XP_004988011.1">
    <property type="nucleotide sequence ID" value="XM_004987954.1"/>
</dbReference>
<evidence type="ECO:0000256" key="1">
    <source>
        <dbReference type="SAM" id="MobiDB-lite"/>
    </source>
</evidence>
<keyword evidence="3" id="KW-1185">Reference proteome</keyword>
<name>F2US42_SALR5</name>
<proteinExistence type="predicted"/>
<dbReference type="OrthoDB" id="407325at2759"/>
<reference evidence="2" key="1">
    <citation type="submission" date="2009-08" db="EMBL/GenBank/DDBJ databases">
        <title>Annotation of Salpingoeca rosetta.</title>
        <authorList>
            <consortium name="The Broad Institute Genome Sequencing Platform"/>
            <person name="Russ C."/>
            <person name="Cuomo C."/>
            <person name="Burger G."/>
            <person name="Gray M.W."/>
            <person name="Holland P.W.H."/>
            <person name="King N."/>
            <person name="Lang F.B.F."/>
            <person name="Roger A.J."/>
            <person name="Ruiz-Trillo I."/>
            <person name="Young S.K."/>
            <person name="Zeng Q."/>
            <person name="Gargeya S."/>
            <person name="Alvarado L."/>
            <person name="Berlin A."/>
            <person name="Chapman S.B."/>
            <person name="Chen Z."/>
            <person name="Freedman E."/>
            <person name="Gellesch M."/>
            <person name="Goldberg J."/>
            <person name="Griggs A."/>
            <person name="Gujja S."/>
            <person name="Heilman E."/>
            <person name="Heiman D."/>
            <person name="Howarth C."/>
            <person name="Mehta T."/>
            <person name="Neiman D."/>
            <person name="Pearson M."/>
            <person name="Roberts A."/>
            <person name="Saif S."/>
            <person name="Shea T."/>
            <person name="Shenoy N."/>
            <person name="Sisk P."/>
            <person name="Stolte C."/>
            <person name="Sykes S."/>
            <person name="White J."/>
            <person name="Yandava C."/>
            <person name="Haas B."/>
            <person name="Nusbaum C."/>
            <person name="Birren B."/>
        </authorList>
    </citation>
    <scope>NUCLEOTIDE SEQUENCE [LARGE SCALE GENOMIC DNA]</scope>
    <source>
        <strain evidence="2">ATCC 50818</strain>
    </source>
</reference>
<dbReference type="InParanoid" id="F2US42"/>
<dbReference type="EMBL" id="GL832993">
    <property type="protein sequence ID" value="EGD80447.1"/>
    <property type="molecule type" value="Genomic_DNA"/>
</dbReference>
<feature type="region of interest" description="Disordered" evidence="1">
    <location>
        <begin position="116"/>
        <end position="141"/>
    </location>
</feature>
<evidence type="ECO:0000313" key="2">
    <source>
        <dbReference type="EMBL" id="EGD80447.1"/>
    </source>
</evidence>
<organism evidence="3">
    <name type="scientific">Salpingoeca rosetta (strain ATCC 50818 / BSB-021)</name>
    <dbReference type="NCBI Taxonomy" id="946362"/>
    <lineage>
        <taxon>Eukaryota</taxon>
        <taxon>Choanoflagellata</taxon>
        <taxon>Craspedida</taxon>
        <taxon>Salpingoecidae</taxon>
        <taxon>Salpingoeca</taxon>
    </lineage>
</organism>
<feature type="compositionally biased region" description="Pro residues" evidence="1">
    <location>
        <begin position="124"/>
        <end position="133"/>
    </location>
</feature>
<accession>F2US42</accession>